<proteinExistence type="predicted"/>
<dbReference type="InterPro" id="IPR009784">
    <property type="entry name" value="DUF1349"/>
</dbReference>
<protein>
    <recommendedName>
        <fullName evidence="3">Regulation of enolase protein 1, concanavalin A-like superfamily</fullName>
    </recommendedName>
</protein>
<dbReference type="InterPro" id="IPR013320">
    <property type="entry name" value="ConA-like_dom_sf"/>
</dbReference>
<dbReference type="AlphaFoldDB" id="A0A1I3N756"/>
<evidence type="ECO:0000313" key="1">
    <source>
        <dbReference type="EMBL" id="SFJ05088.1"/>
    </source>
</evidence>
<sequence length="193" mass="22076">MASLHELSWFNAPQASEIRSGALWVKTADHTDFWRGTFYDFWRDTGHFGYVTVTGDFSAEVTVDARYEVLYDQAGLMMRQSEAHWIKAGTEFSDGQLCMSVVVTNNYSDWSMQPLASSANALRLRLTRHGSAVRIQYLRESDKRWQLVRLAYFPPTENIDVGVMCCSPERAGFEVTFRDFQVGPAIDRSLHDE</sequence>
<dbReference type="PANTHER" id="PTHR35332:SF2">
    <property type="entry name" value="REGULATION OF ENOLASE PROTEIN 1"/>
    <property type="match status" value="1"/>
</dbReference>
<evidence type="ECO:0000313" key="2">
    <source>
        <dbReference type="Proteomes" id="UP000199548"/>
    </source>
</evidence>
<dbReference type="Gene3D" id="2.60.120.200">
    <property type="match status" value="1"/>
</dbReference>
<dbReference type="PIRSF" id="PIRSF022704">
    <property type="entry name" value="UCP022704"/>
    <property type="match status" value="1"/>
</dbReference>
<dbReference type="RefSeq" id="WP_091013725.1">
    <property type="nucleotide sequence ID" value="NZ_CP041745.1"/>
</dbReference>
<dbReference type="PANTHER" id="PTHR35332">
    <property type="entry name" value="REGULATION OF ENOLASE PROTEIN 1"/>
    <property type="match status" value="1"/>
</dbReference>
<organism evidence="1 2">
    <name type="scientific">Paraburkholderia megapolitana</name>
    <dbReference type="NCBI Taxonomy" id="420953"/>
    <lineage>
        <taxon>Bacteria</taxon>
        <taxon>Pseudomonadati</taxon>
        <taxon>Pseudomonadota</taxon>
        <taxon>Betaproteobacteria</taxon>
        <taxon>Burkholderiales</taxon>
        <taxon>Burkholderiaceae</taxon>
        <taxon>Paraburkholderia</taxon>
    </lineage>
</organism>
<dbReference type="InterPro" id="IPR015987">
    <property type="entry name" value="UCP022704"/>
</dbReference>
<gene>
    <name evidence="1" type="ORF">SAMN05192543_105268</name>
</gene>
<dbReference type="Proteomes" id="UP000199548">
    <property type="component" value="Unassembled WGS sequence"/>
</dbReference>
<dbReference type="SUPFAM" id="SSF49899">
    <property type="entry name" value="Concanavalin A-like lectins/glucanases"/>
    <property type="match status" value="1"/>
</dbReference>
<dbReference type="Pfam" id="PF07081">
    <property type="entry name" value="DUF1349"/>
    <property type="match status" value="1"/>
</dbReference>
<name>A0A1I3N756_9BURK</name>
<dbReference type="EMBL" id="FOQU01000005">
    <property type="protein sequence ID" value="SFJ05088.1"/>
    <property type="molecule type" value="Genomic_DNA"/>
</dbReference>
<accession>A0A1I3N756</accession>
<keyword evidence="2" id="KW-1185">Reference proteome</keyword>
<dbReference type="OrthoDB" id="9814707at2"/>
<dbReference type="STRING" id="420953.SAMN05192543_105268"/>
<evidence type="ECO:0008006" key="3">
    <source>
        <dbReference type="Google" id="ProtNLM"/>
    </source>
</evidence>
<reference evidence="1 2" key="1">
    <citation type="submission" date="2016-10" db="EMBL/GenBank/DDBJ databases">
        <authorList>
            <person name="de Groot N.N."/>
        </authorList>
    </citation>
    <scope>NUCLEOTIDE SEQUENCE [LARGE SCALE GENOMIC DNA]</scope>
    <source>
        <strain evidence="1 2">LMG 23650</strain>
    </source>
</reference>